<dbReference type="AlphaFoldDB" id="T1DBA1"/>
<dbReference type="SUPFAM" id="SSF47203">
    <property type="entry name" value="Acyl-CoA dehydrogenase C-terminal domain-like"/>
    <property type="match status" value="1"/>
</dbReference>
<gene>
    <name evidence="5" type="ORF">B1A_02119</name>
</gene>
<organism evidence="5">
    <name type="scientific">mine drainage metagenome</name>
    <dbReference type="NCBI Taxonomy" id="410659"/>
    <lineage>
        <taxon>unclassified sequences</taxon>
        <taxon>metagenomes</taxon>
        <taxon>ecological metagenomes</taxon>
    </lineage>
</organism>
<dbReference type="Gene3D" id="2.40.110.10">
    <property type="entry name" value="Butyryl-CoA Dehydrogenase, subunit A, domain 2"/>
    <property type="match status" value="1"/>
</dbReference>
<comment type="caution">
    <text evidence="5">The sequence shown here is derived from an EMBL/GenBank/DDBJ whole genome shotgun (WGS) entry which is preliminary data.</text>
</comment>
<dbReference type="CDD" id="cd00567">
    <property type="entry name" value="ACAD"/>
    <property type="match status" value="1"/>
</dbReference>
<comment type="similarity">
    <text evidence="1">Belongs to the acyl-CoA dehydrogenase family.</text>
</comment>
<evidence type="ECO:0000259" key="4">
    <source>
        <dbReference type="Pfam" id="PF00441"/>
    </source>
</evidence>
<accession>T1DBA1</accession>
<reference evidence="5" key="1">
    <citation type="submission" date="2013-08" db="EMBL/GenBank/DDBJ databases">
        <authorList>
            <person name="Mendez C."/>
            <person name="Richter M."/>
            <person name="Ferrer M."/>
            <person name="Sanchez J."/>
        </authorList>
    </citation>
    <scope>NUCLEOTIDE SEQUENCE</scope>
</reference>
<evidence type="ECO:0000256" key="2">
    <source>
        <dbReference type="ARBA" id="ARBA00022630"/>
    </source>
</evidence>
<keyword evidence="2" id="KW-0285">Flavoprotein</keyword>
<evidence type="ECO:0000313" key="5">
    <source>
        <dbReference type="EMBL" id="EQD78714.1"/>
    </source>
</evidence>
<name>T1DBA1_9ZZZZ</name>
<dbReference type="PANTHER" id="PTHR43884:SF12">
    <property type="entry name" value="ISOVALERYL-COA DEHYDROGENASE, MITOCHONDRIAL-RELATED"/>
    <property type="match status" value="1"/>
</dbReference>
<keyword evidence="3" id="KW-0274">FAD</keyword>
<dbReference type="Gene3D" id="1.20.140.10">
    <property type="entry name" value="Butyryl-CoA Dehydrogenase, subunit A, domain 3"/>
    <property type="match status" value="1"/>
</dbReference>
<evidence type="ECO:0000256" key="3">
    <source>
        <dbReference type="ARBA" id="ARBA00022827"/>
    </source>
</evidence>
<dbReference type="GO" id="GO:0003995">
    <property type="term" value="F:acyl-CoA dehydrogenase activity"/>
    <property type="evidence" value="ECO:0007669"/>
    <property type="project" value="TreeGrafter"/>
</dbReference>
<feature type="domain" description="Acyl-CoA dehydrogenase/oxidase C-terminal" evidence="4">
    <location>
        <begin position="52"/>
        <end position="200"/>
    </location>
</feature>
<dbReference type="InterPro" id="IPR046373">
    <property type="entry name" value="Acyl-CoA_Oxase/DH_mid-dom_sf"/>
</dbReference>
<dbReference type="PANTHER" id="PTHR43884">
    <property type="entry name" value="ACYL-COA DEHYDROGENASE"/>
    <property type="match status" value="1"/>
</dbReference>
<dbReference type="EMBL" id="AUZX01001587">
    <property type="protein sequence ID" value="EQD78714.1"/>
    <property type="molecule type" value="Genomic_DNA"/>
</dbReference>
<dbReference type="Pfam" id="PF00441">
    <property type="entry name" value="Acyl-CoA_dh_1"/>
    <property type="match status" value="1"/>
</dbReference>
<sequence>KKGVSLVIIGVEDCGVEPYEAENMASVFAGDFGGVRFDQVNIPKSRLVGVENKGFQILMSILGIQRVHVALYAIGLAEGAIEEAIEYARNRKAFSKPISKYQAISFRMAEDWSKLQSVKALAFKALAMHDSGIDCTMESSTVKGYGCEVAFDAVNHSLQAMGAAGYVKSLSMERKFRSSRGFLIGDGTPEVQKLIIARSLFGKEFAP</sequence>
<dbReference type="SUPFAM" id="SSF56645">
    <property type="entry name" value="Acyl-CoA dehydrogenase NM domain-like"/>
    <property type="match status" value="1"/>
</dbReference>
<dbReference type="InterPro" id="IPR009100">
    <property type="entry name" value="AcylCoA_DH/oxidase_NM_dom_sf"/>
</dbReference>
<protein>
    <submittedName>
        <fullName evidence="5">Acyl-CoA dehydrogenase domain protein</fullName>
    </submittedName>
</protein>
<dbReference type="InterPro" id="IPR036250">
    <property type="entry name" value="AcylCo_DH-like_C"/>
</dbReference>
<dbReference type="InterPro" id="IPR009075">
    <property type="entry name" value="AcylCo_DH/oxidase_C"/>
</dbReference>
<evidence type="ECO:0000256" key="1">
    <source>
        <dbReference type="ARBA" id="ARBA00009347"/>
    </source>
</evidence>
<proteinExistence type="inferred from homology"/>
<reference evidence="5" key="2">
    <citation type="journal article" date="2014" name="ISME J.">
        <title>Microbial stratification in low pH oxic and suboxic macroscopic growths along an acid mine drainage.</title>
        <authorList>
            <person name="Mendez-Garcia C."/>
            <person name="Mesa V."/>
            <person name="Sprenger R.R."/>
            <person name="Richter M."/>
            <person name="Diez M.S."/>
            <person name="Solano J."/>
            <person name="Bargiela R."/>
            <person name="Golyshina O.V."/>
            <person name="Manteca A."/>
            <person name="Ramos J.L."/>
            <person name="Gallego J.R."/>
            <person name="Llorente I."/>
            <person name="Martins Dos Santos V.A."/>
            <person name="Jensen O.N."/>
            <person name="Pelaez A.I."/>
            <person name="Sanchez J."/>
            <person name="Ferrer M."/>
        </authorList>
    </citation>
    <scope>NUCLEOTIDE SEQUENCE</scope>
</reference>
<feature type="non-terminal residue" evidence="5">
    <location>
        <position position="1"/>
    </location>
</feature>